<evidence type="ECO:0000256" key="1">
    <source>
        <dbReference type="SAM" id="MobiDB-lite"/>
    </source>
</evidence>
<dbReference type="Proteomes" id="UP000287033">
    <property type="component" value="Unassembled WGS sequence"/>
</dbReference>
<proteinExistence type="predicted"/>
<evidence type="ECO:0000313" key="3">
    <source>
        <dbReference type="Proteomes" id="UP000287033"/>
    </source>
</evidence>
<keyword evidence="3" id="KW-1185">Reference proteome</keyword>
<evidence type="ECO:0000313" key="2">
    <source>
        <dbReference type="EMBL" id="GCC42796.1"/>
    </source>
</evidence>
<organism evidence="2 3">
    <name type="scientific">Chiloscyllium punctatum</name>
    <name type="common">Brownbanded bambooshark</name>
    <name type="synonym">Hemiscyllium punctatum</name>
    <dbReference type="NCBI Taxonomy" id="137246"/>
    <lineage>
        <taxon>Eukaryota</taxon>
        <taxon>Metazoa</taxon>
        <taxon>Chordata</taxon>
        <taxon>Craniata</taxon>
        <taxon>Vertebrata</taxon>
        <taxon>Chondrichthyes</taxon>
        <taxon>Elasmobranchii</taxon>
        <taxon>Galeomorphii</taxon>
        <taxon>Galeoidea</taxon>
        <taxon>Orectolobiformes</taxon>
        <taxon>Hemiscylliidae</taxon>
        <taxon>Chiloscyllium</taxon>
    </lineage>
</organism>
<reference evidence="2 3" key="1">
    <citation type="journal article" date="2018" name="Nat. Ecol. Evol.">
        <title>Shark genomes provide insights into elasmobranch evolution and the origin of vertebrates.</title>
        <authorList>
            <person name="Hara Y"/>
            <person name="Yamaguchi K"/>
            <person name="Onimaru K"/>
            <person name="Kadota M"/>
            <person name="Koyanagi M"/>
            <person name="Keeley SD"/>
            <person name="Tatsumi K"/>
            <person name="Tanaka K"/>
            <person name="Motone F"/>
            <person name="Kageyama Y"/>
            <person name="Nozu R"/>
            <person name="Adachi N"/>
            <person name="Nishimura O"/>
            <person name="Nakagawa R"/>
            <person name="Tanegashima C"/>
            <person name="Kiyatake I"/>
            <person name="Matsumoto R"/>
            <person name="Murakumo K"/>
            <person name="Nishida K"/>
            <person name="Terakita A"/>
            <person name="Kuratani S"/>
            <person name="Sato K"/>
            <person name="Hyodo S Kuraku.S."/>
        </authorList>
    </citation>
    <scope>NUCLEOTIDE SEQUENCE [LARGE SCALE GENOMIC DNA]</scope>
</reference>
<feature type="region of interest" description="Disordered" evidence="1">
    <location>
        <begin position="1"/>
        <end position="37"/>
    </location>
</feature>
<protein>
    <submittedName>
        <fullName evidence="2">Uncharacterized protein</fullName>
    </submittedName>
</protein>
<dbReference type="EMBL" id="BEZZ01084794">
    <property type="protein sequence ID" value="GCC42796.1"/>
    <property type="molecule type" value="Genomic_DNA"/>
</dbReference>
<gene>
    <name evidence="2" type="ORF">chiPu_0026655</name>
</gene>
<name>A0A401TJJ8_CHIPU</name>
<dbReference type="AlphaFoldDB" id="A0A401TJJ8"/>
<feature type="compositionally biased region" description="Basic and acidic residues" evidence="1">
    <location>
        <begin position="1"/>
        <end position="20"/>
    </location>
</feature>
<sequence>MDDADKLRSATQRRLRDFQKVRGGSADPHPTHTPPPH</sequence>
<comment type="caution">
    <text evidence="2">The sequence shown here is derived from an EMBL/GenBank/DDBJ whole genome shotgun (WGS) entry which is preliminary data.</text>
</comment>
<feature type="non-terminal residue" evidence="2">
    <location>
        <position position="37"/>
    </location>
</feature>
<accession>A0A401TJJ8</accession>